<dbReference type="SUPFAM" id="SSF52047">
    <property type="entry name" value="RNI-like"/>
    <property type="match status" value="1"/>
</dbReference>
<evidence type="ECO:0008006" key="3">
    <source>
        <dbReference type="Google" id="ProtNLM"/>
    </source>
</evidence>
<dbReference type="Proteomes" id="UP001194468">
    <property type="component" value="Unassembled WGS sequence"/>
</dbReference>
<dbReference type="EMBL" id="WHUW01000011">
    <property type="protein sequence ID" value="KAF8440835.1"/>
    <property type="molecule type" value="Genomic_DNA"/>
</dbReference>
<sequence>MHHALQIQEILSNIFDFCSPPLPSAYYKKATSSPELVALAGTCRAFKEPALNALWRVLVDLSPLARCLPEASHRLVLQNMYSFTRPLTKTEWDVLQSYARRVRSILDIHRGLNKESLRTLSDHFSATGPLFPNLRTLHGLYARKTMPLLHLPLPSLVSLDIKFENLRLFQESFKSFPNHFQNIRRLVVRVQPLGLIPLCIKPGYFCRWQNLWSLDCPQLALDRDALLHLSRMPALTQLGFALSAALPAFDTPPLFSNLHRLKLYSESLQPTSRLLSQIQLPTITDLIAFVDDYPSREELSSFLAGIQTSSAGNTIQKLQLAQSFPCLERVPRSDALLLGFEDLRPCMGFRNLRHLSFDIEWNVGLTDSDVLTLATAWPWLEVLLINEEWGWNSQGGITPGGLVRLLQTCQSLLGLALALDTRGYTEPPSSEVLASFQSTLPPVFSVDVVDSSIKAESMPAVTTLFSGFAACSNFSFVPWRGGW</sequence>
<comment type="caution">
    <text evidence="1">The sequence shown here is derived from an EMBL/GenBank/DDBJ whole genome shotgun (WGS) entry which is preliminary data.</text>
</comment>
<dbReference type="InterPro" id="IPR032675">
    <property type="entry name" value="LRR_dom_sf"/>
</dbReference>
<accession>A0AAD4GFG3</accession>
<evidence type="ECO:0000313" key="1">
    <source>
        <dbReference type="EMBL" id="KAF8440835.1"/>
    </source>
</evidence>
<reference evidence="1" key="1">
    <citation type="submission" date="2019-10" db="EMBL/GenBank/DDBJ databases">
        <authorList>
            <consortium name="DOE Joint Genome Institute"/>
            <person name="Kuo A."/>
            <person name="Miyauchi S."/>
            <person name="Kiss E."/>
            <person name="Drula E."/>
            <person name="Kohler A."/>
            <person name="Sanchez-Garcia M."/>
            <person name="Andreopoulos B."/>
            <person name="Barry K.W."/>
            <person name="Bonito G."/>
            <person name="Buee M."/>
            <person name="Carver A."/>
            <person name="Chen C."/>
            <person name="Cichocki N."/>
            <person name="Clum A."/>
            <person name="Culley D."/>
            <person name="Crous P.W."/>
            <person name="Fauchery L."/>
            <person name="Girlanda M."/>
            <person name="Hayes R."/>
            <person name="Keri Z."/>
            <person name="LaButti K."/>
            <person name="Lipzen A."/>
            <person name="Lombard V."/>
            <person name="Magnuson J."/>
            <person name="Maillard F."/>
            <person name="Morin E."/>
            <person name="Murat C."/>
            <person name="Nolan M."/>
            <person name="Ohm R."/>
            <person name="Pangilinan J."/>
            <person name="Pereira M."/>
            <person name="Perotto S."/>
            <person name="Peter M."/>
            <person name="Riley R."/>
            <person name="Sitrit Y."/>
            <person name="Stielow B."/>
            <person name="Szollosi G."/>
            <person name="Zifcakova L."/>
            <person name="Stursova M."/>
            <person name="Spatafora J.W."/>
            <person name="Tedersoo L."/>
            <person name="Vaario L.-M."/>
            <person name="Yamada A."/>
            <person name="Yan M."/>
            <person name="Wang P."/>
            <person name="Xu J."/>
            <person name="Bruns T."/>
            <person name="Baldrian P."/>
            <person name="Vilgalys R."/>
            <person name="Henrissat B."/>
            <person name="Grigoriev I.V."/>
            <person name="Hibbett D."/>
            <person name="Nagy L.G."/>
            <person name="Martin F.M."/>
        </authorList>
    </citation>
    <scope>NUCLEOTIDE SEQUENCE</scope>
    <source>
        <strain evidence="1">BED1</strain>
    </source>
</reference>
<dbReference type="Gene3D" id="3.80.10.10">
    <property type="entry name" value="Ribonuclease Inhibitor"/>
    <property type="match status" value="1"/>
</dbReference>
<evidence type="ECO:0000313" key="2">
    <source>
        <dbReference type="Proteomes" id="UP001194468"/>
    </source>
</evidence>
<proteinExistence type="predicted"/>
<keyword evidence="2" id="KW-1185">Reference proteome</keyword>
<name>A0AAD4GFG3_BOLED</name>
<reference evidence="1" key="2">
    <citation type="journal article" date="2020" name="Nat. Commun.">
        <title>Large-scale genome sequencing of mycorrhizal fungi provides insights into the early evolution of symbiotic traits.</title>
        <authorList>
            <person name="Miyauchi S."/>
            <person name="Kiss E."/>
            <person name="Kuo A."/>
            <person name="Drula E."/>
            <person name="Kohler A."/>
            <person name="Sanchez-Garcia M."/>
            <person name="Morin E."/>
            <person name="Andreopoulos B."/>
            <person name="Barry K.W."/>
            <person name="Bonito G."/>
            <person name="Buee M."/>
            <person name="Carver A."/>
            <person name="Chen C."/>
            <person name="Cichocki N."/>
            <person name="Clum A."/>
            <person name="Culley D."/>
            <person name="Crous P.W."/>
            <person name="Fauchery L."/>
            <person name="Girlanda M."/>
            <person name="Hayes R.D."/>
            <person name="Keri Z."/>
            <person name="LaButti K."/>
            <person name="Lipzen A."/>
            <person name="Lombard V."/>
            <person name="Magnuson J."/>
            <person name="Maillard F."/>
            <person name="Murat C."/>
            <person name="Nolan M."/>
            <person name="Ohm R.A."/>
            <person name="Pangilinan J."/>
            <person name="Pereira M.F."/>
            <person name="Perotto S."/>
            <person name="Peter M."/>
            <person name="Pfister S."/>
            <person name="Riley R."/>
            <person name="Sitrit Y."/>
            <person name="Stielow J.B."/>
            <person name="Szollosi G."/>
            <person name="Zifcakova L."/>
            <person name="Stursova M."/>
            <person name="Spatafora J.W."/>
            <person name="Tedersoo L."/>
            <person name="Vaario L.M."/>
            <person name="Yamada A."/>
            <person name="Yan M."/>
            <person name="Wang P."/>
            <person name="Xu J."/>
            <person name="Bruns T."/>
            <person name="Baldrian P."/>
            <person name="Vilgalys R."/>
            <person name="Dunand C."/>
            <person name="Henrissat B."/>
            <person name="Grigoriev I.V."/>
            <person name="Hibbett D."/>
            <person name="Nagy L.G."/>
            <person name="Martin F.M."/>
        </authorList>
    </citation>
    <scope>NUCLEOTIDE SEQUENCE</scope>
    <source>
        <strain evidence="1">BED1</strain>
    </source>
</reference>
<dbReference type="AlphaFoldDB" id="A0AAD4GFG3"/>
<protein>
    <recommendedName>
        <fullName evidence="3">F-box domain-containing protein</fullName>
    </recommendedName>
</protein>
<gene>
    <name evidence="1" type="ORF">L210DRAFT_3447749</name>
</gene>
<organism evidence="1 2">
    <name type="scientific">Boletus edulis BED1</name>
    <dbReference type="NCBI Taxonomy" id="1328754"/>
    <lineage>
        <taxon>Eukaryota</taxon>
        <taxon>Fungi</taxon>
        <taxon>Dikarya</taxon>
        <taxon>Basidiomycota</taxon>
        <taxon>Agaricomycotina</taxon>
        <taxon>Agaricomycetes</taxon>
        <taxon>Agaricomycetidae</taxon>
        <taxon>Boletales</taxon>
        <taxon>Boletineae</taxon>
        <taxon>Boletaceae</taxon>
        <taxon>Boletoideae</taxon>
        <taxon>Boletus</taxon>
    </lineage>
</organism>